<dbReference type="NCBIfam" id="TIGR03057">
    <property type="entry name" value="xxxLxxG_by_4"/>
    <property type="match status" value="4"/>
</dbReference>
<proteinExistence type="predicted"/>
<evidence type="ECO:0000256" key="5">
    <source>
        <dbReference type="SAM" id="MobiDB-lite"/>
    </source>
</evidence>
<dbReference type="InterPro" id="IPR017500">
    <property type="entry name" value="Phage_infect_YhgE_N"/>
</dbReference>
<evidence type="ECO:0000256" key="1">
    <source>
        <dbReference type="ARBA" id="ARBA00004141"/>
    </source>
</evidence>
<feature type="domain" description="ABC-2 type transporter transmembrane" evidence="7">
    <location>
        <begin position="851"/>
        <end position="1046"/>
    </location>
</feature>
<dbReference type="RefSeq" id="WP_065543324.1">
    <property type="nucleotide sequence ID" value="NZ_CP015405.2"/>
</dbReference>
<feature type="transmembrane region" description="Helical" evidence="6">
    <location>
        <begin position="874"/>
        <end position="894"/>
    </location>
</feature>
<dbReference type="OrthoDB" id="9811483at2"/>
<dbReference type="Gene3D" id="3.40.1710.10">
    <property type="entry name" value="abc type-2 transporter like domain"/>
    <property type="match status" value="1"/>
</dbReference>
<evidence type="ECO:0000256" key="4">
    <source>
        <dbReference type="ARBA" id="ARBA00023136"/>
    </source>
</evidence>
<dbReference type="PANTHER" id="PTHR43077">
    <property type="entry name" value="TRANSPORT PERMEASE YVFS-RELATED"/>
    <property type="match status" value="1"/>
</dbReference>
<evidence type="ECO:0000256" key="6">
    <source>
        <dbReference type="SAM" id="Phobius"/>
    </source>
</evidence>
<dbReference type="GO" id="GO:0016020">
    <property type="term" value="C:membrane"/>
    <property type="evidence" value="ECO:0007669"/>
    <property type="project" value="UniProtKB-SubCell"/>
</dbReference>
<sequence>MLRKEWKGLVHNKLLLVVVVAIILIPTIYTTLFLGSMWDPYGNLDKLPVAVVNEDRAVSYNDRELNVGKELTEKLRDEESLCFNFVDAETAKRGLRNGTYYMMITIPEDFSANAATVMDEKPEKMELAYQTNPGTNYIASKMSETAMEKVKNSVAEEVTKTYTQAVFDQIAEAGDGMQEAADGSGDLKEGMDKVSEGNRTITDNLETLADSSLTFREGSDTLRVGLKTYVDGVSTVNSGAGQLDSGAAELKDGVTAAKSGVSELSDGTGALVSGAWELKDGTGALHKGLSELDGKVPVLKEGVDQLVQGTGALADGAVQLEAGGTSLKVGVSNADAAMAELCRGLEVLRQSTDTLPDAAEQIHVGAEALAQGTKDLETGSGNLKAGIGQVKAGMEAVNGEGGANSEQLADGVLALNQGLEQLYAMLTAGGSGTPASGEAATVQTDVDVSEAKQALDVLYGLADELQGKAGELETSADGIGSVNAVSSDGLAAALEAAVASGDIELVAQAANQAVAAAQENENAVNESNSRLENVAALLRESGTALRGTGEAVSASADGALNALDRVKGQTVTTVETSQASDADTQAMEQVVTAVGKLRDSSQTLADKTAAYTGGVKAVTGNMAALENGALALYEGAGQAKAGAEQLEAGTAELDQKSPLLKAGIGQAAAGGEQFRTEAMQPLLYGSDSLLKGITSVSTGAGQVNDGAGTLQGKVPELEAGISQLDQGAGSLDQGAGTLADGAARLDDGAKELLQGSGQLFDGAAELKDGTGSLVSGTRELTANNSTLLDGASQLSQGAGAIQEGAGKLRDGSAELGDGISQAADGSRTLSSSLQDGAKQVKDTKSTDDTVEMFAAPVETSETMITTVENNGHAMAPYMMSVGLWVGCIAFSLMYPLTKYKGKLKSGFSWWLSKASVLYTIAVLQAVAMILLLHVFDGFNPAEMGRTIGFACLASVAFMSVMYFFTNFIGKVGSFLMLVFMVVQLAGSVGTYPLEISGSFVPYLHEWVPFTYSVEAFRSTISGGESIRGPVVFMIILCAVFTLLTLIEFQLRAGKIKAGKHILADWLEEKGLA</sequence>
<keyword evidence="2 6" id="KW-0812">Transmembrane</keyword>
<evidence type="ECO:0000256" key="2">
    <source>
        <dbReference type="ARBA" id="ARBA00022692"/>
    </source>
</evidence>
<organism evidence="8 9">
    <name type="scientific">Blautia pseudococcoides</name>
    <dbReference type="NCBI Taxonomy" id="1796616"/>
    <lineage>
        <taxon>Bacteria</taxon>
        <taxon>Bacillati</taxon>
        <taxon>Bacillota</taxon>
        <taxon>Clostridia</taxon>
        <taxon>Lachnospirales</taxon>
        <taxon>Lachnospiraceae</taxon>
        <taxon>Blautia</taxon>
    </lineage>
</organism>
<comment type="subcellular location">
    <subcellularLocation>
        <location evidence="1">Membrane</location>
        <topology evidence="1">Multi-pass membrane protein</topology>
    </subcellularLocation>
</comment>
<feature type="domain" description="ABC-2 type transporter transmembrane" evidence="7">
    <location>
        <begin position="20"/>
        <end position="163"/>
    </location>
</feature>
<name>A0A1C7IE35_9FIRM</name>
<dbReference type="NCBIfam" id="TIGR03061">
    <property type="entry name" value="pip_yhgE_Nterm"/>
    <property type="match status" value="1"/>
</dbReference>
<evidence type="ECO:0000313" key="8">
    <source>
        <dbReference type="EMBL" id="ANU77194.1"/>
    </source>
</evidence>
<feature type="transmembrane region" description="Helical" evidence="6">
    <location>
        <begin position="915"/>
        <end position="935"/>
    </location>
</feature>
<dbReference type="InterPro" id="IPR051328">
    <property type="entry name" value="T7SS_ABC-Transporter"/>
</dbReference>
<evidence type="ECO:0000256" key="3">
    <source>
        <dbReference type="ARBA" id="ARBA00022989"/>
    </source>
</evidence>
<feature type="transmembrane region" description="Helical" evidence="6">
    <location>
        <begin position="971"/>
        <end position="993"/>
    </location>
</feature>
<reference evidence="8" key="1">
    <citation type="submission" date="2017-04" db="EMBL/GenBank/DDBJ databases">
        <title>Complete Genome Sequences of Twelve Strains of a Stable Defined Moderately Diverse Mouse Microbiota 2 (sDMDMm2).</title>
        <authorList>
            <person name="Uchimura Y."/>
            <person name="Wyss M."/>
            <person name="Brugiroux S."/>
            <person name="Limenitakis J.P."/>
            <person name="Stecher B."/>
            <person name="McCoy K.D."/>
            <person name="Macpherson A.J."/>
        </authorList>
    </citation>
    <scope>NUCLEOTIDE SEQUENCE</scope>
    <source>
        <strain evidence="8">YL58</strain>
    </source>
</reference>
<keyword evidence="4 6" id="KW-0472">Membrane</keyword>
<dbReference type="STRING" id="1796616.A4V09_16375"/>
<dbReference type="PANTHER" id="PTHR43077:SF5">
    <property type="entry name" value="PHAGE INFECTION PROTEIN"/>
    <property type="match status" value="1"/>
</dbReference>
<dbReference type="Pfam" id="PF12698">
    <property type="entry name" value="ABC2_membrane_3"/>
    <property type="match status" value="2"/>
</dbReference>
<feature type="transmembrane region" description="Helical" evidence="6">
    <location>
        <begin position="14"/>
        <end position="38"/>
    </location>
</feature>
<dbReference type="Proteomes" id="UP000092574">
    <property type="component" value="Chromosome"/>
</dbReference>
<dbReference type="EMBL" id="CP015405">
    <property type="protein sequence ID" value="ANU77194.1"/>
    <property type="molecule type" value="Genomic_DNA"/>
</dbReference>
<dbReference type="AlphaFoldDB" id="A0A1C7IE35"/>
<keyword evidence="9" id="KW-1185">Reference proteome</keyword>
<evidence type="ECO:0000313" key="9">
    <source>
        <dbReference type="Proteomes" id="UP000092574"/>
    </source>
</evidence>
<dbReference type="NCBIfam" id="TIGR03062">
    <property type="entry name" value="pip_yhgE_Cterm"/>
    <property type="match status" value="1"/>
</dbReference>
<dbReference type="InterPro" id="IPR017501">
    <property type="entry name" value="Phage_infect_YhgE_C"/>
</dbReference>
<feature type="region of interest" description="Disordered" evidence="5">
    <location>
        <begin position="823"/>
        <end position="845"/>
    </location>
</feature>
<feature type="transmembrane region" description="Helical" evidence="6">
    <location>
        <begin position="947"/>
        <end position="964"/>
    </location>
</feature>
<evidence type="ECO:0000259" key="7">
    <source>
        <dbReference type="Pfam" id="PF12698"/>
    </source>
</evidence>
<dbReference type="InterPro" id="IPR023908">
    <property type="entry name" value="xxxLxxG_rpt"/>
</dbReference>
<protein>
    <recommendedName>
        <fullName evidence="7">ABC-2 type transporter transmembrane domain-containing protein</fullName>
    </recommendedName>
</protein>
<dbReference type="KEGG" id="byl:A4V09_16375"/>
<keyword evidence="3 6" id="KW-1133">Transmembrane helix</keyword>
<dbReference type="GO" id="GO:0140359">
    <property type="term" value="F:ABC-type transporter activity"/>
    <property type="evidence" value="ECO:0007669"/>
    <property type="project" value="InterPro"/>
</dbReference>
<dbReference type="InterPro" id="IPR013525">
    <property type="entry name" value="ABC2_TM"/>
</dbReference>
<accession>A0A1C7IE35</accession>
<gene>
    <name evidence="8" type="ORF">A4V09_16375</name>
</gene>
<feature type="transmembrane region" description="Helical" evidence="6">
    <location>
        <begin position="1026"/>
        <end position="1046"/>
    </location>
</feature>